<protein>
    <submittedName>
        <fullName evidence="1">Uncharacterized protein</fullName>
    </submittedName>
</protein>
<comment type="caution">
    <text evidence="1">The sequence shown here is derived from an EMBL/GenBank/DDBJ whole genome shotgun (WGS) entry which is preliminary data.</text>
</comment>
<reference evidence="1 2" key="1">
    <citation type="journal article" date="2018" name="Front. Plant Sci.">
        <title>Red Clover (Trifolium pratense) and Zigzag Clover (T. medium) - A Picture of Genomic Similarities and Differences.</title>
        <authorList>
            <person name="Dluhosova J."/>
            <person name="Istvanek J."/>
            <person name="Nedelnik J."/>
            <person name="Repkova J."/>
        </authorList>
    </citation>
    <scope>NUCLEOTIDE SEQUENCE [LARGE SCALE GENOMIC DNA]</scope>
    <source>
        <strain evidence="2">cv. 10/8</strain>
        <tissue evidence="1">Leaf</tissue>
    </source>
</reference>
<keyword evidence="2" id="KW-1185">Reference proteome</keyword>
<dbReference type="AlphaFoldDB" id="A0A392UFN1"/>
<sequence length="70" mass="7986">MSNIIADNVPILFKENTLESIRARSLERMHLVQSLSNFIFSNLFRKRVARLIIEGRGVGAIIYNVVITQV</sequence>
<evidence type="ECO:0000313" key="1">
    <source>
        <dbReference type="EMBL" id="MCI71627.1"/>
    </source>
</evidence>
<feature type="non-terminal residue" evidence="1">
    <location>
        <position position="70"/>
    </location>
</feature>
<dbReference type="Proteomes" id="UP000265520">
    <property type="component" value="Unassembled WGS sequence"/>
</dbReference>
<accession>A0A392UFN1</accession>
<organism evidence="1 2">
    <name type="scientific">Trifolium medium</name>
    <dbReference type="NCBI Taxonomy" id="97028"/>
    <lineage>
        <taxon>Eukaryota</taxon>
        <taxon>Viridiplantae</taxon>
        <taxon>Streptophyta</taxon>
        <taxon>Embryophyta</taxon>
        <taxon>Tracheophyta</taxon>
        <taxon>Spermatophyta</taxon>
        <taxon>Magnoliopsida</taxon>
        <taxon>eudicotyledons</taxon>
        <taxon>Gunneridae</taxon>
        <taxon>Pentapetalae</taxon>
        <taxon>rosids</taxon>
        <taxon>fabids</taxon>
        <taxon>Fabales</taxon>
        <taxon>Fabaceae</taxon>
        <taxon>Papilionoideae</taxon>
        <taxon>50 kb inversion clade</taxon>
        <taxon>NPAAA clade</taxon>
        <taxon>Hologalegina</taxon>
        <taxon>IRL clade</taxon>
        <taxon>Trifolieae</taxon>
        <taxon>Trifolium</taxon>
    </lineage>
</organism>
<evidence type="ECO:0000313" key="2">
    <source>
        <dbReference type="Proteomes" id="UP000265520"/>
    </source>
</evidence>
<name>A0A392UFN1_9FABA</name>
<dbReference type="EMBL" id="LXQA010800012">
    <property type="protein sequence ID" value="MCI71627.1"/>
    <property type="molecule type" value="Genomic_DNA"/>
</dbReference>
<proteinExistence type="predicted"/>